<dbReference type="Gene3D" id="1.25.40.10">
    <property type="entry name" value="Tetratricopeptide repeat domain"/>
    <property type="match status" value="1"/>
</dbReference>
<reference evidence="3" key="1">
    <citation type="submission" date="2023-04" db="EMBL/GenBank/DDBJ databases">
        <title>Complete genome sequence of Temperatibacter marinus.</title>
        <authorList>
            <person name="Rong J.-C."/>
            <person name="Yi M.-L."/>
            <person name="Zhao Q."/>
        </authorList>
    </citation>
    <scope>NUCLEOTIDE SEQUENCE</scope>
    <source>
        <strain evidence="3">NBRC 110045</strain>
    </source>
</reference>
<keyword evidence="4" id="KW-1185">Reference proteome</keyword>
<dbReference type="InterPro" id="IPR025714">
    <property type="entry name" value="Methyltranfer_dom"/>
</dbReference>
<dbReference type="SUPFAM" id="SSF53335">
    <property type="entry name" value="S-adenosyl-L-methionine-dependent methyltransferases"/>
    <property type="match status" value="1"/>
</dbReference>
<keyword evidence="3" id="KW-0489">Methyltransferase</keyword>
<evidence type="ECO:0000313" key="3">
    <source>
        <dbReference type="EMBL" id="WND02186.1"/>
    </source>
</evidence>
<feature type="repeat" description="TPR" evidence="1">
    <location>
        <begin position="65"/>
        <end position="98"/>
    </location>
</feature>
<dbReference type="Proteomes" id="UP001268683">
    <property type="component" value="Chromosome"/>
</dbReference>
<dbReference type="PANTHER" id="PTHR43861">
    <property type="entry name" value="TRANS-ACONITATE 2-METHYLTRANSFERASE-RELATED"/>
    <property type="match status" value="1"/>
</dbReference>
<dbReference type="SUPFAM" id="SSF48452">
    <property type="entry name" value="TPR-like"/>
    <property type="match status" value="1"/>
</dbReference>
<organism evidence="3 4">
    <name type="scientific">Temperatibacter marinus</name>
    <dbReference type="NCBI Taxonomy" id="1456591"/>
    <lineage>
        <taxon>Bacteria</taxon>
        <taxon>Pseudomonadati</taxon>
        <taxon>Pseudomonadota</taxon>
        <taxon>Alphaproteobacteria</taxon>
        <taxon>Kordiimonadales</taxon>
        <taxon>Temperatibacteraceae</taxon>
        <taxon>Temperatibacter</taxon>
    </lineage>
</organism>
<dbReference type="Pfam" id="PF13847">
    <property type="entry name" value="Methyltransf_31"/>
    <property type="match status" value="1"/>
</dbReference>
<dbReference type="GO" id="GO:0008168">
    <property type="term" value="F:methyltransferase activity"/>
    <property type="evidence" value="ECO:0007669"/>
    <property type="project" value="UniProtKB-KW"/>
</dbReference>
<dbReference type="KEGG" id="tmk:QGN29_11555"/>
<dbReference type="InterPro" id="IPR029063">
    <property type="entry name" value="SAM-dependent_MTases_sf"/>
</dbReference>
<name>A0AA52EHJ4_9PROT</name>
<dbReference type="RefSeq" id="WP_310798021.1">
    <property type="nucleotide sequence ID" value="NZ_CP123872.1"/>
</dbReference>
<evidence type="ECO:0000259" key="2">
    <source>
        <dbReference type="Pfam" id="PF13847"/>
    </source>
</evidence>
<dbReference type="GO" id="GO:0032259">
    <property type="term" value="P:methylation"/>
    <property type="evidence" value="ECO:0007669"/>
    <property type="project" value="UniProtKB-KW"/>
</dbReference>
<dbReference type="AlphaFoldDB" id="A0AA52EHJ4"/>
<sequence>MKSLLDLYNLERYSDAEKYAKSLTNLFPNNNFGWKILAAVFKKTNRHSAAVEAGRKAIEISPNDTEAHCNLGNTLLDIGHREEAMKSYLTVTKLDPNHAAKHLVASMSGENTKGASKDYVKWLFDGYAENFEQSLVDTLDYSVPHVLADLIFKENEGKPLGKVLDLGCGTGLFGQEILNQYTYLEGIDLSVNMLNKAAEKEIYDTLVSRDILEYLSQKELCYDYFIAADVFVYIGDLSEIFKQIKKRNKKGARLAFSTEELSGDSYRLQPSGRYAHSKDYIQKLCKQFDYKILKHHEMGIRKDENVGYIPGALYLLGF</sequence>
<dbReference type="PROSITE" id="PS50005">
    <property type="entry name" value="TPR"/>
    <property type="match status" value="2"/>
</dbReference>
<dbReference type="InterPro" id="IPR019734">
    <property type="entry name" value="TPR_rpt"/>
</dbReference>
<dbReference type="InterPro" id="IPR011990">
    <property type="entry name" value="TPR-like_helical_dom_sf"/>
</dbReference>
<protein>
    <submittedName>
        <fullName evidence="3">Methyltransferase domain-containing protein</fullName>
    </submittedName>
</protein>
<dbReference type="EMBL" id="CP123872">
    <property type="protein sequence ID" value="WND02186.1"/>
    <property type="molecule type" value="Genomic_DNA"/>
</dbReference>
<keyword evidence="3" id="KW-0808">Transferase</keyword>
<keyword evidence="1" id="KW-0802">TPR repeat</keyword>
<dbReference type="Pfam" id="PF13181">
    <property type="entry name" value="TPR_8"/>
    <property type="match status" value="1"/>
</dbReference>
<accession>A0AA52EHJ4</accession>
<evidence type="ECO:0000256" key="1">
    <source>
        <dbReference type="PROSITE-ProRule" id="PRU00339"/>
    </source>
</evidence>
<feature type="repeat" description="TPR" evidence="1">
    <location>
        <begin position="31"/>
        <end position="64"/>
    </location>
</feature>
<dbReference type="CDD" id="cd02440">
    <property type="entry name" value="AdoMet_MTases"/>
    <property type="match status" value="1"/>
</dbReference>
<evidence type="ECO:0000313" key="4">
    <source>
        <dbReference type="Proteomes" id="UP001268683"/>
    </source>
</evidence>
<feature type="domain" description="Methyltransferase" evidence="2">
    <location>
        <begin position="161"/>
        <end position="290"/>
    </location>
</feature>
<dbReference type="SMART" id="SM00028">
    <property type="entry name" value="TPR"/>
    <property type="match status" value="2"/>
</dbReference>
<dbReference type="Gene3D" id="3.40.50.150">
    <property type="entry name" value="Vaccinia Virus protein VP39"/>
    <property type="match status" value="1"/>
</dbReference>
<proteinExistence type="predicted"/>
<gene>
    <name evidence="3" type="ORF">QGN29_11555</name>
</gene>